<feature type="region of interest" description="Disordered" evidence="4">
    <location>
        <begin position="312"/>
        <end position="355"/>
    </location>
</feature>
<protein>
    <recommendedName>
        <fullName evidence="10">Spaetzle domain-containing protein</fullName>
    </recommendedName>
</protein>
<reference evidence="8 9" key="1">
    <citation type="submission" date="2023-09" db="EMBL/GenBank/DDBJ databases">
        <title>Genomes of two closely related lineages of the louse Polyplax serrata with different host specificities.</title>
        <authorList>
            <person name="Martinu J."/>
            <person name="Tarabai H."/>
            <person name="Stefka J."/>
            <person name="Hypsa V."/>
        </authorList>
    </citation>
    <scope>NUCLEOTIDE SEQUENCE [LARGE SCALE GENOMIC DNA]</scope>
    <source>
        <strain evidence="8">98ZLc_SE</strain>
    </source>
</reference>
<dbReference type="InterPro" id="IPR032104">
    <property type="entry name" value="Spaetzle"/>
</dbReference>
<dbReference type="InterPro" id="IPR029034">
    <property type="entry name" value="Cystine-knot_cytokine"/>
</dbReference>
<feature type="compositionally biased region" description="Basic residues" evidence="4">
    <location>
        <begin position="312"/>
        <end position="325"/>
    </location>
</feature>
<evidence type="ECO:0000256" key="2">
    <source>
        <dbReference type="ARBA" id="ARBA00023157"/>
    </source>
</evidence>
<dbReference type="SUPFAM" id="SSF57501">
    <property type="entry name" value="Cystine-knot cytokines"/>
    <property type="match status" value="1"/>
</dbReference>
<feature type="compositionally biased region" description="Pro residues" evidence="4">
    <location>
        <begin position="220"/>
        <end position="229"/>
    </location>
</feature>
<proteinExistence type="predicted"/>
<evidence type="ECO:0000256" key="5">
    <source>
        <dbReference type="SAM" id="SignalP"/>
    </source>
</evidence>
<evidence type="ECO:0000313" key="9">
    <source>
        <dbReference type="Proteomes" id="UP001359485"/>
    </source>
</evidence>
<evidence type="ECO:0008006" key="10">
    <source>
        <dbReference type="Google" id="ProtNLM"/>
    </source>
</evidence>
<comment type="caution">
    <text evidence="8">The sequence shown here is derived from an EMBL/GenBank/DDBJ whole genome shotgun (WGS) entry which is preliminary data.</text>
</comment>
<feature type="compositionally biased region" description="Low complexity" evidence="4">
    <location>
        <begin position="42"/>
        <end position="54"/>
    </location>
</feature>
<feature type="region of interest" description="Disordered" evidence="4">
    <location>
        <begin position="199"/>
        <end position="229"/>
    </location>
</feature>
<dbReference type="PANTHER" id="PTHR23199">
    <property type="entry name" value="NEUROTROPHIN 1-RELATED"/>
    <property type="match status" value="1"/>
</dbReference>
<dbReference type="PANTHER" id="PTHR23199:SF12">
    <property type="entry name" value="NEUROTROPHIN 1-RELATED"/>
    <property type="match status" value="1"/>
</dbReference>
<feature type="compositionally biased region" description="Basic and acidic residues" evidence="4">
    <location>
        <begin position="326"/>
        <end position="345"/>
    </location>
</feature>
<dbReference type="Proteomes" id="UP001359485">
    <property type="component" value="Unassembled WGS sequence"/>
</dbReference>
<evidence type="ECO:0000259" key="7">
    <source>
        <dbReference type="Pfam" id="PF24103"/>
    </source>
</evidence>
<organism evidence="8 9">
    <name type="scientific">Polyplax serrata</name>
    <name type="common">Common mouse louse</name>
    <dbReference type="NCBI Taxonomy" id="468196"/>
    <lineage>
        <taxon>Eukaryota</taxon>
        <taxon>Metazoa</taxon>
        <taxon>Ecdysozoa</taxon>
        <taxon>Arthropoda</taxon>
        <taxon>Hexapoda</taxon>
        <taxon>Insecta</taxon>
        <taxon>Pterygota</taxon>
        <taxon>Neoptera</taxon>
        <taxon>Paraneoptera</taxon>
        <taxon>Psocodea</taxon>
        <taxon>Troctomorpha</taxon>
        <taxon>Phthiraptera</taxon>
        <taxon>Anoplura</taxon>
        <taxon>Polyplacidae</taxon>
        <taxon>Polyplax</taxon>
    </lineage>
</organism>
<feature type="region of interest" description="Disordered" evidence="4">
    <location>
        <begin position="726"/>
        <end position="746"/>
    </location>
</feature>
<dbReference type="Pfam" id="PF24103">
    <property type="entry name" value="NT_N"/>
    <property type="match status" value="1"/>
</dbReference>
<evidence type="ECO:0000256" key="4">
    <source>
        <dbReference type="SAM" id="MobiDB-lite"/>
    </source>
</evidence>
<feature type="chain" id="PRO_5045913392" description="Spaetzle domain-containing protein" evidence="5">
    <location>
        <begin position="20"/>
        <end position="800"/>
    </location>
</feature>
<sequence length="800" mass="91232">MKFLVLFQVFIVTVNICKSDNGSNSTVLQEVDQMEVSPRQMNETNRNNSSESSGSIGGDESNENDLDFEYDEDEEAVTDVKDADTAEKQMQEALLKAMKKPSIQKQIGEVIPILRVMSPAQRLTLAALVSSQIMSHNTLTEANLPEIASMFAGKNLENQEERNNVTEYLLLPISMDIAKMFRGLGREVGRNLRDKAFEVRPRKGSHHSKGQFKRRQIRKPYPPPPPPPLVVKRRIDDTDYYEFVEDDNRNRFLRNRSVVEIYKQPGKEDCDYFTKSLCLEVTNYPTEAIVSSLRKHSDIAKTFLTDFDVQTTRRHNSTRKRKVRRRQLDRQDRRYPERRQDDRNDIPNVGGEEDSNYMCPSTVKYARPKRARTTSGDWKYIVNTGDYTQTLRLEMCMKPNSPCSYVTNQINSECAQVFNYHRLLTWDETKGLHMDVFKVPSCCSCRVQGYSNLFPPNNEFTYAENRREPIHNPEIHKPVQERPLFPPIPQEKPIYPPQVKEEVVPPIQERPKFNNVGSNVDVPSLLHLGNVPVSSVKSHVLYHPTAKDFPKNLAEHLVPPGPPLPLENEGLFENNVPEESNVRYSVVTEAVWTTERPTERVELNRPSNPVITRLNTPPPIVHPTPVVISQTHHHVVLPATQYETNTVVDQSGQIRYIIPLVNNPLPLSKEEIKNVKSTEGSNLYNAGTRPSGHKSNIRPSVQYYSREANDNRAVGSRVKPVYVTPPREVTATTTTTTTTTSPPPKKSEIITASGHKKINYNYHPIIDFFRTEANKKRQLGQSVYSAPTQASQDWTPVLGQ</sequence>
<feature type="compositionally biased region" description="Basic residues" evidence="4">
    <location>
        <begin position="202"/>
        <end position="218"/>
    </location>
</feature>
<evidence type="ECO:0000313" key="8">
    <source>
        <dbReference type="EMBL" id="KAK6641507.1"/>
    </source>
</evidence>
<keyword evidence="9" id="KW-1185">Reference proteome</keyword>
<accession>A0ABR1BHA4</accession>
<keyword evidence="1 5" id="KW-0732">Signal</keyword>
<dbReference type="InterPro" id="IPR056200">
    <property type="entry name" value="NT_N"/>
</dbReference>
<keyword evidence="3" id="KW-0325">Glycoprotein</keyword>
<feature type="compositionally biased region" description="Low complexity" evidence="4">
    <location>
        <begin position="726"/>
        <end position="740"/>
    </location>
</feature>
<dbReference type="Gene3D" id="2.10.90.10">
    <property type="entry name" value="Cystine-knot cytokines"/>
    <property type="match status" value="1"/>
</dbReference>
<dbReference type="InterPro" id="IPR052444">
    <property type="entry name" value="Spz/Toll_ligand-like"/>
</dbReference>
<evidence type="ECO:0000259" key="6">
    <source>
        <dbReference type="Pfam" id="PF16077"/>
    </source>
</evidence>
<evidence type="ECO:0000256" key="1">
    <source>
        <dbReference type="ARBA" id="ARBA00022729"/>
    </source>
</evidence>
<name>A0ABR1BHA4_POLSC</name>
<feature type="signal peptide" evidence="5">
    <location>
        <begin position="1"/>
        <end position="19"/>
    </location>
</feature>
<gene>
    <name evidence="8" type="ORF">RUM44_013219</name>
</gene>
<feature type="domain" description="Neurotrophin 1 N-terminal" evidence="7">
    <location>
        <begin position="86"/>
        <end position="187"/>
    </location>
</feature>
<keyword evidence="2" id="KW-1015">Disulfide bond</keyword>
<dbReference type="EMBL" id="JAWJWF010000001">
    <property type="protein sequence ID" value="KAK6641507.1"/>
    <property type="molecule type" value="Genomic_DNA"/>
</dbReference>
<evidence type="ECO:0000256" key="3">
    <source>
        <dbReference type="ARBA" id="ARBA00023180"/>
    </source>
</evidence>
<feature type="region of interest" description="Disordered" evidence="4">
    <location>
        <begin position="28"/>
        <end position="66"/>
    </location>
</feature>
<feature type="domain" description="Spaetzle" evidence="6">
    <location>
        <begin position="357"/>
        <end position="447"/>
    </location>
</feature>
<dbReference type="Pfam" id="PF16077">
    <property type="entry name" value="Spaetzle"/>
    <property type="match status" value="1"/>
</dbReference>